<accession>A0A6C0EPC0</accession>
<sequence length="71" mass="7861">MGIISSRAVLLQPPAPRKSEVYTGRNIATVTPSNRLVCNELRKEVQRSISNKSTKARNSLFVVQVPPKSLQ</sequence>
<dbReference type="AlphaFoldDB" id="A0A6C0EPC0"/>
<evidence type="ECO:0000313" key="1">
    <source>
        <dbReference type="EMBL" id="QHT30867.1"/>
    </source>
</evidence>
<dbReference type="EMBL" id="MN738913">
    <property type="protein sequence ID" value="QHT30867.1"/>
    <property type="molecule type" value="Genomic_DNA"/>
</dbReference>
<organism evidence="1">
    <name type="scientific">viral metagenome</name>
    <dbReference type="NCBI Taxonomy" id="1070528"/>
    <lineage>
        <taxon>unclassified sequences</taxon>
        <taxon>metagenomes</taxon>
        <taxon>organismal metagenomes</taxon>
    </lineage>
</organism>
<reference evidence="1" key="1">
    <citation type="journal article" date="2020" name="Nature">
        <title>Giant virus diversity and host interactions through global metagenomics.</title>
        <authorList>
            <person name="Schulz F."/>
            <person name="Roux S."/>
            <person name="Paez-Espino D."/>
            <person name="Jungbluth S."/>
            <person name="Walsh D.A."/>
            <person name="Denef V.J."/>
            <person name="McMahon K.D."/>
            <person name="Konstantinidis K.T."/>
            <person name="Eloe-Fadrosh E.A."/>
            <person name="Kyrpides N.C."/>
            <person name="Woyke T."/>
        </authorList>
    </citation>
    <scope>NUCLEOTIDE SEQUENCE</scope>
    <source>
        <strain evidence="1">GVMAG-M-3300009151-50</strain>
    </source>
</reference>
<name>A0A6C0EPC0_9ZZZZ</name>
<proteinExistence type="predicted"/>
<protein>
    <submittedName>
        <fullName evidence="1">Uncharacterized protein</fullName>
    </submittedName>
</protein>